<accession>A0A3E0K4X0</accession>
<feature type="region of interest" description="Disordered" evidence="1">
    <location>
        <begin position="38"/>
        <end position="59"/>
    </location>
</feature>
<evidence type="ECO:0000256" key="1">
    <source>
        <dbReference type="SAM" id="MobiDB-lite"/>
    </source>
</evidence>
<gene>
    <name evidence="2" type="ORF">C6P37_06580</name>
</gene>
<reference evidence="2 3" key="1">
    <citation type="submission" date="2018-03" db="EMBL/GenBank/DDBJ databases">
        <authorList>
            <person name="Keele B.F."/>
        </authorList>
    </citation>
    <scope>NUCLEOTIDE SEQUENCE [LARGE SCALE GENOMIC DNA]</scope>
    <source>
        <strain evidence="2">ZCTH4_d</strain>
    </source>
</reference>
<organism evidence="2 3">
    <name type="scientific">Caldibacillus debilis</name>
    <dbReference type="NCBI Taxonomy" id="301148"/>
    <lineage>
        <taxon>Bacteria</taxon>
        <taxon>Bacillati</taxon>
        <taxon>Bacillota</taxon>
        <taxon>Bacilli</taxon>
        <taxon>Bacillales</taxon>
        <taxon>Bacillaceae</taxon>
        <taxon>Caldibacillus</taxon>
    </lineage>
</organism>
<dbReference type="Proteomes" id="UP000257014">
    <property type="component" value="Unassembled WGS sequence"/>
</dbReference>
<sequence>MPGMAKAGTEGFPFGGTIGPPGRCRHVVFSARGAVRKSRGKGFYPTGTREAGSVALPPG</sequence>
<evidence type="ECO:0000313" key="2">
    <source>
        <dbReference type="EMBL" id="REJ28917.1"/>
    </source>
</evidence>
<evidence type="ECO:0000313" key="3">
    <source>
        <dbReference type="Proteomes" id="UP000257014"/>
    </source>
</evidence>
<protein>
    <submittedName>
        <fullName evidence="2">Uncharacterized protein</fullName>
    </submittedName>
</protein>
<name>A0A3E0K4X0_9BACI</name>
<dbReference type="EMBL" id="QEWE01000015">
    <property type="protein sequence ID" value="REJ28917.1"/>
    <property type="molecule type" value="Genomic_DNA"/>
</dbReference>
<dbReference type="AlphaFoldDB" id="A0A3E0K4X0"/>
<comment type="caution">
    <text evidence="2">The sequence shown here is derived from an EMBL/GenBank/DDBJ whole genome shotgun (WGS) entry which is preliminary data.</text>
</comment>
<proteinExistence type="predicted"/>